<organism evidence="1 2">
    <name type="scientific">Desulfonema magnum</name>
    <dbReference type="NCBI Taxonomy" id="45655"/>
    <lineage>
        <taxon>Bacteria</taxon>
        <taxon>Pseudomonadati</taxon>
        <taxon>Thermodesulfobacteriota</taxon>
        <taxon>Desulfobacteria</taxon>
        <taxon>Desulfobacterales</taxon>
        <taxon>Desulfococcaceae</taxon>
        <taxon>Desulfonema</taxon>
    </lineage>
</organism>
<dbReference type="KEGG" id="dmm:dnm_079760"/>
<proteinExistence type="predicted"/>
<evidence type="ECO:0000313" key="1">
    <source>
        <dbReference type="EMBL" id="QTA91903.1"/>
    </source>
</evidence>
<sequence length="181" mass="21157">MIEAKYKIQINLFEDTEVIEILDFEELPILYVETDTSASLYLSYLDKFIDEDIEQRLVIKISEDRLRKIREGLLSVRSAFESPETKFIFMIHLNQKNGKVENIYLLPNEVFQKYNTIDENYYLSYEEDEDDECGQDENINIPGFFSDVDIESLFDSNKKNYPTIKAPYYYGVGGVSNYGGV</sequence>
<gene>
    <name evidence="1" type="ORF">dnm_079760</name>
</gene>
<evidence type="ECO:0000313" key="2">
    <source>
        <dbReference type="Proteomes" id="UP000663722"/>
    </source>
</evidence>
<protein>
    <submittedName>
        <fullName evidence="1">Uncharacterized protein</fullName>
    </submittedName>
</protein>
<dbReference type="AlphaFoldDB" id="A0A975GT95"/>
<dbReference type="Proteomes" id="UP000663722">
    <property type="component" value="Chromosome"/>
</dbReference>
<reference evidence="1" key="1">
    <citation type="journal article" date="2021" name="Microb. Physiol.">
        <title>Proteogenomic Insights into the Physiology of Marine, Sulfate-Reducing, Filamentous Desulfonema limicola and Desulfonema magnum.</title>
        <authorList>
            <person name="Schnaars V."/>
            <person name="Wohlbrand L."/>
            <person name="Scheve S."/>
            <person name="Hinrichs C."/>
            <person name="Reinhardt R."/>
            <person name="Rabus R."/>
        </authorList>
    </citation>
    <scope>NUCLEOTIDE SEQUENCE</scope>
    <source>
        <strain evidence="1">4be13</strain>
    </source>
</reference>
<dbReference type="EMBL" id="CP061800">
    <property type="protein sequence ID" value="QTA91903.1"/>
    <property type="molecule type" value="Genomic_DNA"/>
</dbReference>
<accession>A0A975GT95</accession>
<dbReference type="RefSeq" id="WP_207679491.1">
    <property type="nucleotide sequence ID" value="NZ_CP061800.1"/>
</dbReference>
<name>A0A975GT95_9BACT</name>
<keyword evidence="2" id="KW-1185">Reference proteome</keyword>